<dbReference type="PANTHER" id="PTHR42917:SF2">
    <property type="entry name" value="2,4-DIENOYL-COA REDUCTASE [(2E)-ENOYL-COA-PRODUCING]"/>
    <property type="match status" value="1"/>
</dbReference>
<evidence type="ECO:0000256" key="2">
    <source>
        <dbReference type="ARBA" id="ARBA00001966"/>
    </source>
</evidence>
<evidence type="ECO:0000256" key="5">
    <source>
        <dbReference type="ARBA" id="ARBA00022643"/>
    </source>
</evidence>
<dbReference type="Gene3D" id="3.40.50.720">
    <property type="entry name" value="NAD(P)-binding Rossmann-like Domain"/>
    <property type="match status" value="2"/>
</dbReference>
<dbReference type="Pfam" id="PF07992">
    <property type="entry name" value="Pyr_redox_2"/>
    <property type="match status" value="1"/>
</dbReference>
<dbReference type="GO" id="GO:0046872">
    <property type="term" value="F:metal ion binding"/>
    <property type="evidence" value="ECO:0007669"/>
    <property type="project" value="UniProtKB-KW"/>
</dbReference>
<dbReference type="PANTHER" id="PTHR42917">
    <property type="entry name" value="2,4-DIENOYL-COA REDUCTASE"/>
    <property type="match status" value="1"/>
</dbReference>
<evidence type="ECO:0000256" key="6">
    <source>
        <dbReference type="ARBA" id="ARBA00022723"/>
    </source>
</evidence>
<dbReference type="Gene3D" id="3.20.20.70">
    <property type="entry name" value="Aldolase class I"/>
    <property type="match status" value="1"/>
</dbReference>
<dbReference type="GO" id="GO:0051536">
    <property type="term" value="F:iron-sulfur cluster binding"/>
    <property type="evidence" value="ECO:0007669"/>
    <property type="project" value="UniProtKB-KW"/>
</dbReference>
<keyword evidence="5" id="KW-0288">FMN</keyword>
<name>A0A099I1K4_CLOIN</name>
<comment type="cofactor">
    <cofactor evidence="2">
        <name>[4Fe-4S] cluster</name>
        <dbReference type="ChEBI" id="CHEBI:49883"/>
    </cofactor>
</comment>
<organism evidence="12 13">
    <name type="scientific">Clostridium innocuum</name>
    <dbReference type="NCBI Taxonomy" id="1522"/>
    <lineage>
        <taxon>Bacteria</taxon>
        <taxon>Bacillati</taxon>
        <taxon>Bacillota</taxon>
        <taxon>Clostridia</taxon>
        <taxon>Eubacteriales</taxon>
        <taxon>Clostridiaceae</taxon>
        <taxon>Clostridium</taxon>
    </lineage>
</organism>
<dbReference type="PRINTS" id="PR00469">
    <property type="entry name" value="PNDRDTASEII"/>
</dbReference>
<dbReference type="Pfam" id="PF00724">
    <property type="entry name" value="Oxidored_FMN"/>
    <property type="match status" value="1"/>
</dbReference>
<dbReference type="Gene3D" id="3.50.50.60">
    <property type="entry name" value="FAD/NAD(P)-binding domain"/>
    <property type="match status" value="2"/>
</dbReference>
<dbReference type="CDD" id="cd02803">
    <property type="entry name" value="OYE_like_FMN_family"/>
    <property type="match status" value="1"/>
</dbReference>
<comment type="cofactor">
    <cofactor evidence="1">
        <name>FMN</name>
        <dbReference type="ChEBI" id="CHEBI:58210"/>
    </cofactor>
</comment>
<evidence type="ECO:0000256" key="7">
    <source>
        <dbReference type="ARBA" id="ARBA00023002"/>
    </source>
</evidence>
<dbReference type="InterPro" id="IPR001155">
    <property type="entry name" value="OxRdtase_FMN_N"/>
</dbReference>
<keyword evidence="6" id="KW-0479">Metal-binding</keyword>
<evidence type="ECO:0000256" key="1">
    <source>
        <dbReference type="ARBA" id="ARBA00001917"/>
    </source>
</evidence>
<dbReference type="InterPro" id="IPR051793">
    <property type="entry name" value="NADH:flavin_oxidoreductase"/>
</dbReference>
<dbReference type="SUPFAM" id="SSF51905">
    <property type="entry name" value="FAD/NAD(P)-binding domain"/>
    <property type="match status" value="1"/>
</dbReference>
<sequence length="648" mass="70589">MNTYHHLFSPIKVGHTTIKNRVFMPPISTNLADKGYITDELIQHYEARAKGGVGLIVTEVTTVEPTYIYLPGDMSIHDDSFIPGWKKLTDAVHQYGAKILPQLFHPAYMAFPIPGTPRLIAPSNVGPSYAKEAPRPVTIEELKVIIRQFGEAALRVKQAGGDGVEIHAAHAHGLLGGFLTPLYNKRCDEYGGDINGRLKLTLEVVEEVRSVCGPDFIIDVRISGDEYSDGGLNLDDMIYVSKQLETHGADMLHVSGGTTIKRGSAIPAAGTKPGAHAHLSQEIKKHVNIPVATVGRITEPWIADELIANGKADICMIGRANLCDPDFANKAKCGKDDDIRPCIGCLRCLNGIMFGKRVACTVNPSFELENEDTLKPAEVKKKILVIGGGPAGMEAAFVAKRKGHHVILCEQSDALGGLMKLAAVPIAKQDLSRVIKYMERRLMQAGVEVRLNCKVEKAMLQGEFADYEVIASNGAVPSIIKAFTGFKQWATADDILAGNAFPGKNIVILGGGSVGCETADYLAPLVYDRYPRDRVITVLEMTKDIMAAESGPGRSLLVQRMLKKHVNLICEATVEKVEKDKIYYTKNGRTECIDDADTLIFAVGYHSDTTLKLLLEECGMTYHMIGDANHTGTIKDAIHDGYETARSI</sequence>
<evidence type="ECO:0000256" key="4">
    <source>
        <dbReference type="ARBA" id="ARBA00022630"/>
    </source>
</evidence>
<evidence type="ECO:0000256" key="9">
    <source>
        <dbReference type="ARBA" id="ARBA00023014"/>
    </source>
</evidence>
<dbReference type="GO" id="GO:0016491">
    <property type="term" value="F:oxidoreductase activity"/>
    <property type="evidence" value="ECO:0007669"/>
    <property type="project" value="UniProtKB-KW"/>
</dbReference>
<keyword evidence="9" id="KW-0411">Iron-sulfur</keyword>
<dbReference type="AlphaFoldDB" id="A0A099I1K4"/>
<dbReference type="GO" id="GO:0010181">
    <property type="term" value="F:FMN binding"/>
    <property type="evidence" value="ECO:0007669"/>
    <property type="project" value="InterPro"/>
</dbReference>
<evidence type="ECO:0000256" key="3">
    <source>
        <dbReference type="ARBA" id="ARBA00011048"/>
    </source>
</evidence>
<keyword evidence="7" id="KW-0560">Oxidoreductase</keyword>
<dbReference type="InterPro" id="IPR036188">
    <property type="entry name" value="FAD/NAD-bd_sf"/>
</dbReference>
<evidence type="ECO:0000259" key="10">
    <source>
        <dbReference type="Pfam" id="PF00724"/>
    </source>
</evidence>
<dbReference type="EMBL" id="JQIF01000142">
    <property type="protein sequence ID" value="KGJ51147.1"/>
    <property type="molecule type" value="Genomic_DNA"/>
</dbReference>
<gene>
    <name evidence="12" type="ORF">CIAN88_22255</name>
</gene>
<protein>
    <submittedName>
        <fullName evidence="12">NADH oxidase</fullName>
    </submittedName>
</protein>
<dbReference type="SUPFAM" id="SSF51395">
    <property type="entry name" value="FMN-linked oxidoreductases"/>
    <property type="match status" value="1"/>
</dbReference>
<comment type="similarity">
    <text evidence="3">In the N-terminal section; belongs to the NADH:flavin oxidoreductase/NADH oxidase family.</text>
</comment>
<evidence type="ECO:0000313" key="12">
    <source>
        <dbReference type="EMBL" id="KGJ51147.1"/>
    </source>
</evidence>
<proteinExistence type="inferred from homology"/>
<comment type="caution">
    <text evidence="12">The sequence shown here is derived from an EMBL/GenBank/DDBJ whole genome shotgun (WGS) entry which is preliminary data.</text>
</comment>
<feature type="domain" description="NADH:flavin oxidoreductase/NADH oxidase N-terminal" evidence="10">
    <location>
        <begin position="7"/>
        <end position="336"/>
    </location>
</feature>
<feature type="domain" description="FAD/NAD(P)-binding" evidence="11">
    <location>
        <begin position="485"/>
        <end position="621"/>
    </location>
</feature>
<evidence type="ECO:0000313" key="13">
    <source>
        <dbReference type="Proteomes" id="UP000030008"/>
    </source>
</evidence>
<evidence type="ECO:0000256" key="8">
    <source>
        <dbReference type="ARBA" id="ARBA00023004"/>
    </source>
</evidence>
<evidence type="ECO:0000259" key="11">
    <source>
        <dbReference type="Pfam" id="PF07992"/>
    </source>
</evidence>
<dbReference type="PRINTS" id="PR00368">
    <property type="entry name" value="FADPNR"/>
</dbReference>
<dbReference type="RefSeq" id="WP_044908353.1">
    <property type="nucleotide sequence ID" value="NZ_JQIF01000142.1"/>
</dbReference>
<keyword evidence="8" id="KW-0408">Iron</keyword>
<dbReference type="Proteomes" id="UP000030008">
    <property type="component" value="Unassembled WGS sequence"/>
</dbReference>
<dbReference type="InterPro" id="IPR023753">
    <property type="entry name" value="FAD/NAD-binding_dom"/>
</dbReference>
<keyword evidence="4" id="KW-0285">Flavoprotein</keyword>
<dbReference type="Pfam" id="PF12831">
    <property type="entry name" value="FAD_oxidored"/>
    <property type="match status" value="1"/>
</dbReference>
<reference evidence="12 13" key="1">
    <citation type="submission" date="2014-08" db="EMBL/GenBank/DDBJ databases">
        <title>Clostridium innocuum, an unnegligible vancomycin-resistant pathogen causing extra-intestinal infections.</title>
        <authorList>
            <person name="Feng Y."/>
            <person name="Chiu C.-H."/>
        </authorList>
    </citation>
    <scope>NUCLEOTIDE SEQUENCE [LARGE SCALE GENOMIC DNA]</scope>
    <source>
        <strain evidence="12 13">AN88</strain>
    </source>
</reference>
<dbReference type="InterPro" id="IPR013785">
    <property type="entry name" value="Aldolase_TIM"/>
</dbReference>
<accession>A0A099I1K4</accession>